<keyword evidence="2" id="KW-0732">Signal</keyword>
<proteinExistence type="predicted"/>
<feature type="region of interest" description="Disordered" evidence="1">
    <location>
        <begin position="29"/>
        <end position="62"/>
    </location>
</feature>
<organism evidence="3 4">
    <name type="scientific">Tsukamurella pulmonis</name>
    <dbReference type="NCBI Taxonomy" id="47312"/>
    <lineage>
        <taxon>Bacteria</taxon>
        <taxon>Bacillati</taxon>
        <taxon>Actinomycetota</taxon>
        <taxon>Actinomycetes</taxon>
        <taxon>Mycobacteriales</taxon>
        <taxon>Tsukamurellaceae</taxon>
        <taxon>Tsukamurella</taxon>
    </lineage>
</organism>
<reference evidence="4" key="1">
    <citation type="submission" date="2016-10" db="EMBL/GenBank/DDBJ databases">
        <authorList>
            <person name="Varghese N."/>
            <person name="Submissions S."/>
        </authorList>
    </citation>
    <scope>NUCLEOTIDE SEQUENCE [LARGE SCALE GENOMIC DNA]</scope>
    <source>
        <strain evidence="4">DSM 44142</strain>
    </source>
</reference>
<feature type="chain" id="PRO_5039418955" description="MmpS family membrane protein" evidence="2">
    <location>
        <begin position="30"/>
        <end position="146"/>
    </location>
</feature>
<evidence type="ECO:0000256" key="2">
    <source>
        <dbReference type="SAM" id="SignalP"/>
    </source>
</evidence>
<dbReference type="STRING" id="47312.SAMN04489765_3185"/>
<dbReference type="PROSITE" id="PS51257">
    <property type="entry name" value="PROKAR_LIPOPROTEIN"/>
    <property type="match status" value="1"/>
</dbReference>
<dbReference type="EMBL" id="FNLF01000002">
    <property type="protein sequence ID" value="SDR09677.1"/>
    <property type="molecule type" value="Genomic_DNA"/>
</dbReference>
<evidence type="ECO:0000313" key="3">
    <source>
        <dbReference type="EMBL" id="SDR09677.1"/>
    </source>
</evidence>
<keyword evidence="4" id="KW-1185">Reference proteome</keyword>
<feature type="compositionally biased region" description="Low complexity" evidence="1">
    <location>
        <begin position="33"/>
        <end position="50"/>
    </location>
</feature>
<sequence length="146" mass="14908">MKTIATRSAALGAAWILLGACTTSTGGTALPQSSTAGPEPATSTAATSAPQAPPPGGGRVVGSAVMRVTGTAAPVTIRYRINGGPEQTEVAPTLPWERTFEARDQVSSSVSADAGAEILTCTIMMGSMLVSFKVDPRPACTFYYVE</sequence>
<dbReference type="Gene3D" id="2.60.40.2880">
    <property type="entry name" value="MmpS1-5, C-terminal soluble domain"/>
    <property type="match status" value="1"/>
</dbReference>
<gene>
    <name evidence="3" type="ORF">SAMN04489765_3185</name>
</gene>
<dbReference type="Proteomes" id="UP000183053">
    <property type="component" value="Unassembled WGS sequence"/>
</dbReference>
<evidence type="ECO:0000256" key="1">
    <source>
        <dbReference type="SAM" id="MobiDB-lite"/>
    </source>
</evidence>
<name>A0A1H1G8Z8_9ACTN</name>
<dbReference type="AlphaFoldDB" id="A0A1H1G8Z8"/>
<dbReference type="RefSeq" id="WP_068529891.1">
    <property type="nucleotide sequence ID" value="NZ_AP025457.1"/>
</dbReference>
<evidence type="ECO:0008006" key="5">
    <source>
        <dbReference type="Google" id="ProtNLM"/>
    </source>
</evidence>
<dbReference type="InterPro" id="IPR038468">
    <property type="entry name" value="MmpS_C"/>
</dbReference>
<accession>A0A1H1G8Z8</accession>
<protein>
    <recommendedName>
        <fullName evidence="5">MmpS family membrane protein</fullName>
    </recommendedName>
</protein>
<feature type="signal peptide" evidence="2">
    <location>
        <begin position="1"/>
        <end position="29"/>
    </location>
</feature>
<evidence type="ECO:0000313" key="4">
    <source>
        <dbReference type="Proteomes" id="UP000183053"/>
    </source>
</evidence>